<dbReference type="AlphaFoldDB" id="A0A9J6E9E7"/>
<gene>
    <name evidence="1" type="ORF">HPB51_013451</name>
</gene>
<reference evidence="1" key="1">
    <citation type="journal article" date="2020" name="Cell">
        <title>Large-Scale Comparative Analyses of Tick Genomes Elucidate Their Genetic Diversity and Vector Capacities.</title>
        <authorList>
            <consortium name="Tick Genome and Microbiome Consortium (TIGMIC)"/>
            <person name="Jia N."/>
            <person name="Wang J."/>
            <person name="Shi W."/>
            <person name="Du L."/>
            <person name="Sun Y."/>
            <person name="Zhan W."/>
            <person name="Jiang J.F."/>
            <person name="Wang Q."/>
            <person name="Zhang B."/>
            <person name="Ji P."/>
            <person name="Bell-Sakyi L."/>
            <person name="Cui X.M."/>
            <person name="Yuan T.T."/>
            <person name="Jiang B.G."/>
            <person name="Yang W.F."/>
            <person name="Lam T.T."/>
            <person name="Chang Q.C."/>
            <person name="Ding S.J."/>
            <person name="Wang X.J."/>
            <person name="Zhu J.G."/>
            <person name="Ruan X.D."/>
            <person name="Zhao L."/>
            <person name="Wei J.T."/>
            <person name="Ye R.Z."/>
            <person name="Que T.C."/>
            <person name="Du C.H."/>
            <person name="Zhou Y.H."/>
            <person name="Cheng J.X."/>
            <person name="Dai P.F."/>
            <person name="Guo W.B."/>
            <person name="Han X.H."/>
            <person name="Huang E.J."/>
            <person name="Li L.F."/>
            <person name="Wei W."/>
            <person name="Gao Y.C."/>
            <person name="Liu J.Z."/>
            <person name="Shao H.Z."/>
            <person name="Wang X."/>
            <person name="Wang C.C."/>
            <person name="Yang T.C."/>
            <person name="Huo Q.B."/>
            <person name="Li W."/>
            <person name="Chen H.Y."/>
            <person name="Chen S.E."/>
            <person name="Zhou L.G."/>
            <person name="Ni X.B."/>
            <person name="Tian J.H."/>
            <person name="Sheng Y."/>
            <person name="Liu T."/>
            <person name="Pan Y.S."/>
            <person name="Xia L.Y."/>
            <person name="Li J."/>
            <person name="Zhao F."/>
            <person name="Cao W.C."/>
        </authorList>
    </citation>
    <scope>NUCLEOTIDE SEQUENCE</scope>
    <source>
        <strain evidence="1">Rmic-2018</strain>
    </source>
</reference>
<evidence type="ECO:0000313" key="1">
    <source>
        <dbReference type="EMBL" id="KAH8031155.1"/>
    </source>
</evidence>
<protein>
    <submittedName>
        <fullName evidence="1">Uncharacterized protein</fullName>
    </submittedName>
</protein>
<dbReference type="Proteomes" id="UP000821866">
    <property type="component" value="Chromosome 3"/>
</dbReference>
<dbReference type="EMBL" id="JABSTU010000005">
    <property type="protein sequence ID" value="KAH8031155.1"/>
    <property type="molecule type" value="Genomic_DNA"/>
</dbReference>
<comment type="caution">
    <text evidence="1">The sequence shown here is derived from an EMBL/GenBank/DDBJ whole genome shotgun (WGS) entry which is preliminary data.</text>
</comment>
<reference evidence="1" key="2">
    <citation type="submission" date="2021-09" db="EMBL/GenBank/DDBJ databases">
        <authorList>
            <person name="Jia N."/>
            <person name="Wang J."/>
            <person name="Shi W."/>
            <person name="Du L."/>
            <person name="Sun Y."/>
            <person name="Zhan W."/>
            <person name="Jiang J."/>
            <person name="Wang Q."/>
            <person name="Zhang B."/>
            <person name="Ji P."/>
            <person name="Sakyi L.B."/>
            <person name="Cui X."/>
            <person name="Yuan T."/>
            <person name="Jiang B."/>
            <person name="Yang W."/>
            <person name="Lam T.T.-Y."/>
            <person name="Chang Q."/>
            <person name="Ding S."/>
            <person name="Wang X."/>
            <person name="Zhu J."/>
            <person name="Ruan X."/>
            <person name="Zhao L."/>
            <person name="Wei J."/>
            <person name="Que T."/>
            <person name="Du C."/>
            <person name="Cheng J."/>
            <person name="Dai P."/>
            <person name="Han X."/>
            <person name="Huang E."/>
            <person name="Gao Y."/>
            <person name="Liu J."/>
            <person name="Shao H."/>
            <person name="Ye R."/>
            <person name="Li L."/>
            <person name="Wei W."/>
            <person name="Wang X."/>
            <person name="Wang C."/>
            <person name="Huo Q."/>
            <person name="Li W."/>
            <person name="Guo W."/>
            <person name="Chen H."/>
            <person name="Chen S."/>
            <person name="Zhou L."/>
            <person name="Zhou L."/>
            <person name="Ni X."/>
            <person name="Tian J."/>
            <person name="Zhou Y."/>
            <person name="Sheng Y."/>
            <person name="Liu T."/>
            <person name="Pan Y."/>
            <person name="Xia L."/>
            <person name="Li J."/>
            <person name="Zhao F."/>
            <person name="Cao W."/>
        </authorList>
    </citation>
    <scope>NUCLEOTIDE SEQUENCE</scope>
    <source>
        <strain evidence="1">Rmic-2018</strain>
        <tissue evidence="1">Larvae</tissue>
    </source>
</reference>
<keyword evidence="2" id="KW-1185">Reference proteome</keyword>
<name>A0A9J6E9E7_RHIMP</name>
<organism evidence="1 2">
    <name type="scientific">Rhipicephalus microplus</name>
    <name type="common">Cattle tick</name>
    <name type="synonym">Boophilus microplus</name>
    <dbReference type="NCBI Taxonomy" id="6941"/>
    <lineage>
        <taxon>Eukaryota</taxon>
        <taxon>Metazoa</taxon>
        <taxon>Ecdysozoa</taxon>
        <taxon>Arthropoda</taxon>
        <taxon>Chelicerata</taxon>
        <taxon>Arachnida</taxon>
        <taxon>Acari</taxon>
        <taxon>Parasitiformes</taxon>
        <taxon>Ixodida</taxon>
        <taxon>Ixodoidea</taxon>
        <taxon>Ixodidae</taxon>
        <taxon>Rhipicephalinae</taxon>
        <taxon>Rhipicephalus</taxon>
        <taxon>Boophilus</taxon>
    </lineage>
</organism>
<proteinExistence type="predicted"/>
<accession>A0A9J6E9E7</accession>
<evidence type="ECO:0000313" key="2">
    <source>
        <dbReference type="Proteomes" id="UP000821866"/>
    </source>
</evidence>
<sequence>MSRIEKGSRMSKLSAGYYKIVIRPRGGLRVVALGPTDIPRGIHEAAATPPEIRHFDAICPNKTQNIMIVSTPDPDRETMGQTTRTSKAKLISTKRTSTRALDIKIQKTTANKIPLRFKEPQPCKLPPQFQLINKFSGGLPGAVATCAAQLGGPRPKMGYPAGQGGCWIAQQARETLSLCRPGRLHRDKVSRYLIVRSSPDHKHAGY</sequence>